<dbReference type="PROSITE" id="PS51749">
    <property type="entry name" value="HNH_CAS9"/>
    <property type="match status" value="1"/>
</dbReference>
<organism evidence="15 16">
    <name type="scientific">Fructilactobacillus lindneri DSM 20690 = JCM 11027</name>
    <dbReference type="NCBI Taxonomy" id="1122148"/>
    <lineage>
        <taxon>Bacteria</taxon>
        <taxon>Bacillati</taxon>
        <taxon>Bacillota</taxon>
        <taxon>Bacilli</taxon>
        <taxon>Lactobacillales</taxon>
        <taxon>Lactobacillaceae</taxon>
        <taxon>Fructilactobacillus</taxon>
    </lineage>
</organism>
<feature type="binding site" evidence="13">
    <location>
        <position position="13"/>
    </location>
    <ligand>
        <name>Mg(2+)</name>
        <dbReference type="ChEBI" id="CHEBI:18420"/>
        <label>2</label>
    </ligand>
</feature>
<feature type="active site" description="Proton acceptor for HNH nuclease domain" evidence="13">
    <location>
        <position position="867"/>
    </location>
</feature>
<dbReference type="OrthoDB" id="9757607at2"/>
<comment type="domain">
    <text evidence="13">Has 2 endonuclease domains. The discontinuous RuvC-like domain cleaves the target DNA noncomplementary to crRNA while the HNH nuclease domain cleaves the target DNA complementary to crRNA.</text>
</comment>
<comment type="subunit">
    <text evidence="12 13">Monomer. Binds crRNA and tracrRNA.</text>
</comment>
<dbReference type="Proteomes" id="UP000051565">
    <property type="component" value="Unassembled WGS sequence"/>
</dbReference>
<feature type="binding site" evidence="13">
    <location>
        <position position="784"/>
    </location>
    <ligand>
        <name>Mg(2+)</name>
        <dbReference type="ChEBI" id="CHEBI:18420"/>
        <label>1</label>
    </ligand>
</feature>
<evidence type="ECO:0000256" key="12">
    <source>
        <dbReference type="ARBA" id="ARBA00046380"/>
    </source>
</evidence>
<dbReference type="GO" id="GO:0003677">
    <property type="term" value="F:DNA binding"/>
    <property type="evidence" value="ECO:0007669"/>
    <property type="project" value="UniProtKB-UniRule"/>
</dbReference>
<keyword evidence="11" id="KW-0464">Manganese</keyword>
<dbReference type="EMBL" id="JQBT01000012">
    <property type="protein sequence ID" value="KRN80018.1"/>
    <property type="molecule type" value="Genomic_DNA"/>
</dbReference>
<protein>
    <recommendedName>
        <fullName evidence="13">CRISPR-associated endonuclease Cas9</fullName>
        <ecNumber evidence="13">3.1.-.-</ecNumber>
    </recommendedName>
</protein>
<keyword evidence="6 13" id="KW-0378">Hydrolase</keyword>
<dbReference type="GO" id="GO:0043571">
    <property type="term" value="P:maintenance of CRISPR repeat elements"/>
    <property type="evidence" value="ECO:0007669"/>
    <property type="project" value="UniProtKB-UniRule"/>
</dbReference>
<dbReference type="Pfam" id="PF22702">
    <property type="entry name" value="Cas9_RuvC"/>
    <property type="match status" value="1"/>
</dbReference>
<gene>
    <name evidence="13" type="primary">cas9</name>
    <name evidence="15" type="ORF">IV52_GL000135</name>
</gene>
<comment type="caution">
    <text evidence="15">The sequence shown here is derived from an EMBL/GenBank/DDBJ whole genome shotgun (WGS) entry which is preliminary data.</text>
</comment>
<dbReference type="GO" id="GO:0016787">
    <property type="term" value="F:hydrolase activity"/>
    <property type="evidence" value="ECO:0007669"/>
    <property type="project" value="UniProtKB-KW"/>
</dbReference>
<sequence length="1341" mass="155883">MTQKVIPYNIGLDIGTNSVGWAVTDNENKLLHIKGHNGIGVRLFKEGQSAAERCGFRTTRRRLSRRKWRLRLLNEIFADKIAKVDPSFFARLKQSNVSPKDPNKTMFGNILFDNGNLNDKSFHDEYKTIYHLRQSIIDHPEKKFDIRLIYLAMHHIIKYRGHFLNQANVQDFKGGKIDLEESFKDLNSIFENQGRDLRLVTEDANKYVKELSDNSKTRNDRQKELSKVLYIPIDKNSDKNNKKVTTEIIKAILGMKAKFDVIFGIDAENAKEWSLTFNSDDFDDKIEGLSAQMTDEAGEILLILKELYFALNLSDILNNSVTDKNAKTLSEAMINRYDDHKEQLTMLKQVIDNSDKKHAKALKAAYSAYIDGENNKKISFEDLRKRIQKNLDNSETSKKINDLLEHDYFLPKQRSKENGAIPHQLQQQELDKIIESQKHYYPFLAELNPNEKRSRQAKYKLDELVAFRVPYYVGPMVKATENNQSNNGKFAWMIKNDNISDKLKKEEITPWNFDKKVDRTETATKFITRMTTTDTYLIGEPVLPKNSLLYQKFVVLNELNNLKINKQPITPEQKQYVYEHVMKQTKRVSLKKIADALVIKGDYPYAPEITGTTDQKNMNNGLSTYIDLAKIFGDELDDIDRKEDFEKIIEWSTIFEDQHIFALKLKEIKWLTEDQRKQVVKLRYQGWGKLSKKLLADLVDDNGQRIIDLLWDSKQDFMQIVNQNSFKQAIAEHNGAHLEEKDLKDIINNLYTSPQNKKAIRQVILVVDDIIRAVGYEPVNIMMEFAREDSKDHRLTNSRSRQLEKVYKDITNSWFDDDNVKDELKDKIKDKAKFTDRLYLYFTQGGKDLYTGEPLDIDNLSNYQIDHILPQSFILDNSLDNRVLTSKINNQIKKDNLPGEFFGSKMHNFWKHLKELHLISNKKYYNLTLTPNSISKFNNQGRFINRQLVETRQVIKLAAEILHNRYSEENGTNIVTVKANLTHHMREKFNFYKNRNVNDYHHAFDAYLAAFVGNWLLQQYPKLKPYFVYGDFAKTEIDNLKSFNLIYKFEQAHQLNEEDGKIAKDTDALLGYMKNVYHFKKMLVTKELETNHGNLFKQTLYPSHGKMKNLINPKENRSSDIYGGYSSETGAYVSLIKVFKKNKIENKIIKIPLLYIDKLNRQANAKQFIRNFIIKDDSNKFDILSEKIFLNQLVIDGDELFTISGSGDRQNAQQLILSDKSLKILSKNINVISKNDLIIIFNEIIDDICKYMKMYEVENSDETKAKFEEINDKDRMLKIINDLLLGLHANASRSNLSSIGLSPSFGRFFSGNAGIKLSENAKFIYQSPTGLFSRKVKISDL</sequence>
<dbReference type="NCBIfam" id="TIGR01865">
    <property type="entry name" value="cas_Csn1"/>
    <property type="match status" value="1"/>
</dbReference>
<dbReference type="EC" id="3.1.-.-" evidence="13"/>
<dbReference type="HAMAP" id="MF_01480">
    <property type="entry name" value="Cas9"/>
    <property type="match status" value="1"/>
</dbReference>
<keyword evidence="16" id="KW-1185">Reference proteome</keyword>
<dbReference type="STRING" id="53444.AYR59_00710"/>
<dbReference type="Pfam" id="PF16592">
    <property type="entry name" value="Cas9_REC"/>
    <property type="match status" value="1"/>
</dbReference>
<dbReference type="InterPro" id="IPR003615">
    <property type="entry name" value="HNH_nuc"/>
</dbReference>
<dbReference type="InterPro" id="IPR036397">
    <property type="entry name" value="RNaseH_sf"/>
</dbReference>
<dbReference type="InterPro" id="IPR032240">
    <property type="entry name" value="Cas9_REC"/>
</dbReference>
<keyword evidence="3 13" id="KW-0540">Nuclease</keyword>
<evidence type="ECO:0000256" key="13">
    <source>
        <dbReference type="HAMAP-Rule" id="MF_01480"/>
    </source>
</evidence>
<dbReference type="InterPro" id="IPR028629">
    <property type="entry name" value="Cas9"/>
</dbReference>
<dbReference type="Pfam" id="PF16595">
    <property type="entry name" value="Cas9_PI"/>
    <property type="match status" value="1"/>
</dbReference>
<dbReference type="GO" id="GO:0004519">
    <property type="term" value="F:endonuclease activity"/>
    <property type="evidence" value="ECO:0007669"/>
    <property type="project" value="UniProtKB-UniRule"/>
</dbReference>
<dbReference type="Pfam" id="PF16593">
    <property type="entry name" value="Cas9-BH"/>
    <property type="match status" value="1"/>
</dbReference>
<dbReference type="PATRIC" id="fig|1122148.6.peg.142"/>
<feature type="binding site" evidence="13">
    <location>
        <position position="1002"/>
    </location>
    <ligand>
        <name>Mg(2+)</name>
        <dbReference type="ChEBI" id="CHEBI:18420"/>
        <label>2</label>
    </ligand>
</feature>
<evidence type="ECO:0000259" key="14">
    <source>
        <dbReference type="PROSITE" id="PS51749"/>
    </source>
</evidence>
<keyword evidence="4 13" id="KW-0479">Metal-binding</keyword>
<dbReference type="RefSeq" id="WP_054646658.1">
    <property type="nucleotide sequence ID" value="NZ_FUXS01000004.1"/>
</dbReference>
<evidence type="ECO:0000256" key="4">
    <source>
        <dbReference type="ARBA" id="ARBA00022723"/>
    </source>
</evidence>
<feature type="active site" description="For RuvC-like nuclease domain" evidence="13">
    <location>
        <position position="13"/>
    </location>
</feature>
<dbReference type="Pfam" id="PF13395">
    <property type="entry name" value="HNH_4"/>
    <property type="match status" value="1"/>
</dbReference>
<comment type="cofactor">
    <cofactor evidence="1 13">
        <name>Mg(2+)</name>
        <dbReference type="ChEBI" id="CHEBI:18420"/>
    </cofactor>
</comment>
<dbReference type="InterPro" id="IPR032237">
    <property type="entry name" value="Cas9_PI"/>
</dbReference>
<accession>A0A0R2JSC5</accession>
<dbReference type="Gene3D" id="3.30.420.10">
    <property type="entry name" value="Ribonuclease H-like superfamily/Ribonuclease H"/>
    <property type="match status" value="1"/>
</dbReference>
<keyword evidence="5 13" id="KW-0255">Endonuclease</keyword>
<keyword evidence="9 13" id="KW-0051">Antiviral defense</keyword>
<evidence type="ECO:0000256" key="7">
    <source>
        <dbReference type="ARBA" id="ARBA00022842"/>
    </source>
</evidence>
<evidence type="ECO:0000256" key="6">
    <source>
        <dbReference type="ARBA" id="ARBA00022801"/>
    </source>
</evidence>
<dbReference type="InterPro" id="IPR055228">
    <property type="entry name" value="Cas9_RuvC"/>
</dbReference>
<keyword evidence="10 13" id="KW-0238">DNA-binding</keyword>
<name>A0A0R2JSC5_9LACO</name>
<dbReference type="GO" id="GO:0046872">
    <property type="term" value="F:metal ion binding"/>
    <property type="evidence" value="ECO:0007669"/>
    <property type="project" value="UniProtKB-UniRule"/>
</dbReference>
<evidence type="ECO:0000256" key="1">
    <source>
        <dbReference type="ARBA" id="ARBA00001946"/>
    </source>
</evidence>
<comment type="similarity">
    <text evidence="13">Belongs to the CRISPR-associated Cas9 family.</text>
</comment>
<dbReference type="GO" id="GO:0003723">
    <property type="term" value="F:RNA binding"/>
    <property type="evidence" value="ECO:0007669"/>
    <property type="project" value="UniProtKB-UniRule"/>
</dbReference>
<comment type="similarity">
    <text evidence="2">Belongs to the CRISPR-associated protein Cas9 family. Subtype II-A subfamily.</text>
</comment>
<evidence type="ECO:0000256" key="10">
    <source>
        <dbReference type="ARBA" id="ARBA00023125"/>
    </source>
</evidence>
<feature type="domain" description="HNH Cas9-type" evidence="14">
    <location>
        <begin position="796"/>
        <end position="948"/>
    </location>
</feature>
<dbReference type="GO" id="GO:0051607">
    <property type="term" value="P:defense response to virus"/>
    <property type="evidence" value="ECO:0007669"/>
    <property type="project" value="UniProtKB-UniRule"/>
</dbReference>
<dbReference type="InterPro" id="IPR032239">
    <property type="entry name" value="Cas9-BH"/>
</dbReference>
<evidence type="ECO:0000256" key="11">
    <source>
        <dbReference type="ARBA" id="ARBA00023211"/>
    </source>
</evidence>
<proteinExistence type="inferred from homology"/>
<evidence type="ECO:0000256" key="8">
    <source>
        <dbReference type="ARBA" id="ARBA00022884"/>
    </source>
</evidence>
<dbReference type="InterPro" id="IPR033114">
    <property type="entry name" value="HNH_CAS9"/>
</dbReference>
<keyword evidence="8 13" id="KW-0694">RNA-binding</keyword>
<feature type="binding site" evidence="13">
    <location>
        <position position="788"/>
    </location>
    <ligand>
        <name>Mg(2+)</name>
        <dbReference type="ChEBI" id="CHEBI:18420"/>
        <label>2</label>
    </ligand>
</feature>
<evidence type="ECO:0000313" key="16">
    <source>
        <dbReference type="Proteomes" id="UP000051565"/>
    </source>
</evidence>
<evidence type="ECO:0000256" key="2">
    <source>
        <dbReference type="ARBA" id="ARBA00005244"/>
    </source>
</evidence>
<feature type="binding site" evidence="13">
    <location>
        <position position="788"/>
    </location>
    <ligand>
        <name>Mg(2+)</name>
        <dbReference type="ChEBI" id="CHEBI:18420"/>
        <label>1</label>
    </ligand>
</feature>
<feature type="binding site" evidence="13">
    <location>
        <position position="13"/>
    </location>
    <ligand>
        <name>Mg(2+)</name>
        <dbReference type="ChEBI" id="CHEBI:18420"/>
        <label>1</label>
    </ligand>
</feature>
<reference evidence="15 16" key="1">
    <citation type="journal article" date="2015" name="Genome Announc.">
        <title>Expanding the biotechnology potential of lactobacilli through comparative genomics of 213 strains and associated genera.</title>
        <authorList>
            <person name="Sun Z."/>
            <person name="Harris H.M."/>
            <person name="McCann A."/>
            <person name="Guo C."/>
            <person name="Argimon S."/>
            <person name="Zhang W."/>
            <person name="Yang X."/>
            <person name="Jeffery I.B."/>
            <person name="Cooney J.C."/>
            <person name="Kagawa T.F."/>
            <person name="Liu W."/>
            <person name="Song Y."/>
            <person name="Salvetti E."/>
            <person name="Wrobel A."/>
            <person name="Rasinkangas P."/>
            <person name="Parkhill J."/>
            <person name="Rea M.C."/>
            <person name="O'Sullivan O."/>
            <person name="Ritari J."/>
            <person name="Douillard F.P."/>
            <person name="Paul Ross R."/>
            <person name="Yang R."/>
            <person name="Briner A.E."/>
            <person name="Felis G.E."/>
            <person name="de Vos W.M."/>
            <person name="Barrangou R."/>
            <person name="Klaenhammer T.R."/>
            <person name="Caufield P.W."/>
            <person name="Cui Y."/>
            <person name="Zhang H."/>
            <person name="O'Toole P.W."/>
        </authorList>
    </citation>
    <scope>NUCLEOTIDE SEQUENCE [LARGE SCALE GENOMIC DNA]</scope>
    <source>
        <strain evidence="15 16">DSM 20690</strain>
    </source>
</reference>
<evidence type="ECO:0000256" key="3">
    <source>
        <dbReference type="ARBA" id="ARBA00022722"/>
    </source>
</evidence>
<keyword evidence="7 13" id="KW-0460">Magnesium</keyword>
<evidence type="ECO:0000313" key="15">
    <source>
        <dbReference type="EMBL" id="KRN80018.1"/>
    </source>
</evidence>
<comment type="function">
    <text evidence="13">CRISPR (clustered regularly interspaced short palindromic repeat) is an adaptive immune system that provides protection against mobile genetic elements (viruses, transposable elements and conjugative plasmids). CRISPR clusters contain spacers, sequences complementary to antecedent mobile elements, and target invading nucleic acids. CRISPR clusters are transcribed and processed into CRISPR RNA (crRNA). In type II CRISPR systems correct processing of pre-crRNA requires a trans-encoded small RNA (tracrRNA), endogenous ribonuclease 3 (rnc) and this protein. The tracrRNA serves as a guide for ribonuclease 3-aided processing of pre-crRNA. Subsequently Cas9/crRNA/tracrRNA endonucleolytically cleaves linear or circular dsDNA target complementary to the spacer; Cas9 is inactive in the absence of the 2 guide RNAs (gRNA). Cas9 recognizes the protospacer adjacent motif (PAM) in the CRISPR repeat sequences to help distinguish self versus nonself, as targets within the bacterial CRISPR locus do not have PAMs. PAM recognition is also required for catalytic activity.</text>
</comment>
<evidence type="ECO:0000256" key="5">
    <source>
        <dbReference type="ARBA" id="ARBA00022759"/>
    </source>
</evidence>
<evidence type="ECO:0000256" key="9">
    <source>
        <dbReference type="ARBA" id="ARBA00023118"/>
    </source>
</evidence>
<dbReference type="GeneID" id="61249401"/>